<proteinExistence type="predicted"/>
<dbReference type="PANTHER" id="PTHR33064:SF37">
    <property type="entry name" value="RIBONUCLEASE H"/>
    <property type="match status" value="1"/>
</dbReference>
<dbReference type="EnsemblPlants" id="Solyc10g045615.1.1">
    <property type="protein sequence ID" value="Solyc10g045615.1.1"/>
    <property type="gene ID" value="Solyc10g045615.1"/>
</dbReference>
<dbReference type="InParanoid" id="A0A3Q7IEI7"/>
<dbReference type="InterPro" id="IPR043128">
    <property type="entry name" value="Rev_trsase/Diguanyl_cyclase"/>
</dbReference>
<dbReference type="STRING" id="4081.A0A3Q7IEI7"/>
<dbReference type="InterPro" id="IPR043502">
    <property type="entry name" value="DNA/RNA_pol_sf"/>
</dbReference>
<evidence type="ECO:0008006" key="3">
    <source>
        <dbReference type="Google" id="ProtNLM"/>
    </source>
</evidence>
<evidence type="ECO:0000313" key="2">
    <source>
        <dbReference type="Proteomes" id="UP000004994"/>
    </source>
</evidence>
<dbReference type="SUPFAM" id="SSF56672">
    <property type="entry name" value="DNA/RNA polymerases"/>
    <property type="match status" value="1"/>
</dbReference>
<dbReference type="Gene3D" id="3.30.70.270">
    <property type="match status" value="1"/>
</dbReference>
<dbReference type="AlphaFoldDB" id="A0A3Q7IEI7"/>
<protein>
    <recommendedName>
        <fullName evidence="3">Reverse transcriptase/retrotransposon-derived protein RNase H-like domain-containing protein</fullName>
    </recommendedName>
</protein>
<keyword evidence="2" id="KW-1185">Reference proteome</keyword>
<dbReference type="PANTHER" id="PTHR33064">
    <property type="entry name" value="POL PROTEIN"/>
    <property type="match status" value="1"/>
</dbReference>
<organism evidence="1">
    <name type="scientific">Solanum lycopersicum</name>
    <name type="common">Tomato</name>
    <name type="synonym">Lycopersicon esculentum</name>
    <dbReference type="NCBI Taxonomy" id="4081"/>
    <lineage>
        <taxon>Eukaryota</taxon>
        <taxon>Viridiplantae</taxon>
        <taxon>Streptophyta</taxon>
        <taxon>Embryophyta</taxon>
        <taxon>Tracheophyta</taxon>
        <taxon>Spermatophyta</taxon>
        <taxon>Magnoliopsida</taxon>
        <taxon>eudicotyledons</taxon>
        <taxon>Gunneridae</taxon>
        <taxon>Pentapetalae</taxon>
        <taxon>asterids</taxon>
        <taxon>lamiids</taxon>
        <taxon>Solanales</taxon>
        <taxon>Solanaceae</taxon>
        <taxon>Solanoideae</taxon>
        <taxon>Solaneae</taxon>
        <taxon>Solanum</taxon>
        <taxon>Solanum subgen. Lycopersicon</taxon>
    </lineage>
</organism>
<reference evidence="1" key="1">
    <citation type="journal article" date="2012" name="Nature">
        <title>The tomato genome sequence provides insights into fleshy fruit evolution.</title>
        <authorList>
            <consortium name="Tomato Genome Consortium"/>
        </authorList>
    </citation>
    <scope>NUCLEOTIDE SEQUENCE [LARGE SCALE GENOMIC DNA]</scope>
    <source>
        <strain evidence="1">cv. Heinz 1706</strain>
    </source>
</reference>
<sequence>MLVKGSVGNRALAVLIDSDSTHIIDEQAVDNTGYVAENPAFEHLLLVSNTLLFHFLYAKRSKCSFGQSKEYLGHVLKDMEEWPTPRTVKALRGFLGVTGYYRKYVPNYERIIRLLSDLLKKNVIVRIEEADQSVAAIKKVMSATPMLALPNS</sequence>
<accession>A0A3Q7IEI7</accession>
<evidence type="ECO:0000313" key="1">
    <source>
        <dbReference type="EnsemblPlants" id="Solyc10g045615.1.1"/>
    </source>
</evidence>
<reference evidence="1" key="2">
    <citation type="submission" date="2019-01" db="UniProtKB">
        <authorList>
            <consortium name="EnsemblPlants"/>
        </authorList>
    </citation>
    <scope>IDENTIFICATION</scope>
    <source>
        <strain evidence="1">cv. Heinz 1706</strain>
    </source>
</reference>
<dbReference type="InterPro" id="IPR051320">
    <property type="entry name" value="Viral_Replic_Matur_Polypro"/>
</dbReference>
<dbReference type="FunFam" id="3.30.70.270:FF:000020">
    <property type="entry name" value="Transposon Tf2-6 polyprotein-like Protein"/>
    <property type="match status" value="1"/>
</dbReference>
<dbReference type="Gramene" id="Solyc10g045615.1.1">
    <property type="protein sequence ID" value="Solyc10g045615.1.1"/>
    <property type="gene ID" value="Solyc10g045615.1"/>
</dbReference>
<dbReference type="Proteomes" id="UP000004994">
    <property type="component" value="Chromosome 10"/>
</dbReference>
<name>A0A3Q7IEI7_SOLLC</name>